<accession>A0A2P2NRU0</accession>
<name>A0A2P2NRU0_RHIMU</name>
<proteinExistence type="predicted"/>
<dbReference type="AlphaFoldDB" id="A0A2P2NRU0"/>
<sequence length="52" mass="5847">MSMSFCSKPRNASYVIKEGILATVLYEFGMFRSINMALPKLADLNFISPLMV</sequence>
<protein>
    <submittedName>
        <fullName evidence="1">Uncharacterized protein</fullName>
    </submittedName>
</protein>
<dbReference type="EMBL" id="GGEC01064722">
    <property type="protein sequence ID" value="MBX45206.1"/>
    <property type="molecule type" value="Transcribed_RNA"/>
</dbReference>
<reference evidence="1" key="1">
    <citation type="submission" date="2018-02" db="EMBL/GenBank/DDBJ databases">
        <title>Rhizophora mucronata_Transcriptome.</title>
        <authorList>
            <person name="Meera S.P."/>
            <person name="Sreeshan A."/>
            <person name="Augustine A."/>
        </authorList>
    </citation>
    <scope>NUCLEOTIDE SEQUENCE</scope>
    <source>
        <tissue evidence="1">Leaf</tissue>
    </source>
</reference>
<evidence type="ECO:0000313" key="1">
    <source>
        <dbReference type="EMBL" id="MBX45206.1"/>
    </source>
</evidence>
<organism evidence="1">
    <name type="scientific">Rhizophora mucronata</name>
    <name type="common">Asiatic mangrove</name>
    <dbReference type="NCBI Taxonomy" id="61149"/>
    <lineage>
        <taxon>Eukaryota</taxon>
        <taxon>Viridiplantae</taxon>
        <taxon>Streptophyta</taxon>
        <taxon>Embryophyta</taxon>
        <taxon>Tracheophyta</taxon>
        <taxon>Spermatophyta</taxon>
        <taxon>Magnoliopsida</taxon>
        <taxon>eudicotyledons</taxon>
        <taxon>Gunneridae</taxon>
        <taxon>Pentapetalae</taxon>
        <taxon>rosids</taxon>
        <taxon>fabids</taxon>
        <taxon>Malpighiales</taxon>
        <taxon>Rhizophoraceae</taxon>
        <taxon>Rhizophora</taxon>
    </lineage>
</organism>